<comment type="similarity">
    <text evidence="2 6">Belongs to the FPP/GGPP synthase family.</text>
</comment>
<comment type="caution">
    <text evidence="7">The sequence shown here is derived from an EMBL/GenBank/DDBJ whole genome shotgun (WGS) entry which is preliminary data.</text>
</comment>
<dbReference type="STRING" id="1312852.EG19_06935"/>
<dbReference type="SUPFAM" id="SSF48576">
    <property type="entry name" value="Terpenoid synthases"/>
    <property type="match status" value="1"/>
</dbReference>
<dbReference type="CDD" id="cd00685">
    <property type="entry name" value="Trans_IPPS_HT"/>
    <property type="match status" value="1"/>
</dbReference>
<evidence type="ECO:0000256" key="4">
    <source>
        <dbReference type="ARBA" id="ARBA00022723"/>
    </source>
</evidence>
<dbReference type="GO" id="GO:0046872">
    <property type="term" value="F:metal ion binding"/>
    <property type="evidence" value="ECO:0007669"/>
    <property type="project" value="UniProtKB-KW"/>
</dbReference>
<dbReference type="PANTHER" id="PTHR12001:SF69">
    <property type="entry name" value="ALL TRANS-POLYPRENYL-DIPHOSPHATE SYNTHASE PDSS1"/>
    <property type="match status" value="1"/>
</dbReference>
<dbReference type="PANTHER" id="PTHR12001">
    <property type="entry name" value="GERANYLGERANYL PYROPHOSPHATE SYNTHASE"/>
    <property type="match status" value="1"/>
</dbReference>
<dbReference type="SFLD" id="SFLDS00005">
    <property type="entry name" value="Isoprenoid_Synthase_Type_I"/>
    <property type="match status" value="1"/>
</dbReference>
<evidence type="ECO:0000256" key="3">
    <source>
        <dbReference type="ARBA" id="ARBA00022679"/>
    </source>
</evidence>
<gene>
    <name evidence="7" type="ORF">EG19_06935</name>
</gene>
<dbReference type="PROSITE" id="PS00444">
    <property type="entry name" value="POLYPRENYL_SYNTHASE_2"/>
    <property type="match status" value="1"/>
</dbReference>
<evidence type="ECO:0000256" key="6">
    <source>
        <dbReference type="RuleBase" id="RU004466"/>
    </source>
</evidence>
<evidence type="ECO:0000313" key="8">
    <source>
        <dbReference type="Proteomes" id="UP000027284"/>
    </source>
</evidence>
<evidence type="ECO:0008006" key="9">
    <source>
        <dbReference type="Google" id="ProtNLM"/>
    </source>
</evidence>
<name>A0A062XXI1_9BACT</name>
<dbReference type="GO" id="GO:0004659">
    <property type="term" value="F:prenyltransferase activity"/>
    <property type="evidence" value="ECO:0007669"/>
    <property type="project" value="InterPro"/>
</dbReference>
<evidence type="ECO:0000256" key="1">
    <source>
        <dbReference type="ARBA" id="ARBA00001946"/>
    </source>
</evidence>
<keyword evidence="5" id="KW-0460">Magnesium</keyword>
<dbReference type="PROSITE" id="PS00723">
    <property type="entry name" value="POLYPRENYL_SYNTHASE_1"/>
    <property type="match status" value="1"/>
</dbReference>
<keyword evidence="4" id="KW-0479">Metal-binding</keyword>
<evidence type="ECO:0000256" key="2">
    <source>
        <dbReference type="ARBA" id="ARBA00006706"/>
    </source>
</evidence>
<organism evidence="7 8">
    <name type="scientific">Thermoanaerobaculum aquaticum</name>
    <dbReference type="NCBI Taxonomy" id="1312852"/>
    <lineage>
        <taxon>Bacteria</taxon>
        <taxon>Pseudomonadati</taxon>
        <taxon>Acidobacteriota</taxon>
        <taxon>Thermoanaerobaculia</taxon>
        <taxon>Thermoanaerobaculales</taxon>
        <taxon>Thermoanaerobaculaceae</taxon>
        <taxon>Thermoanaerobaculum</taxon>
    </lineage>
</organism>
<evidence type="ECO:0000313" key="7">
    <source>
        <dbReference type="EMBL" id="KDA53215.1"/>
    </source>
</evidence>
<sequence>MVTVEPRLKLVEAFITRELQAGPEAIQQTGSYVFSAGGKRLRPALLLLVSRLVGYQGDKDIRYAALIEMVHTATLVHDDIIDHANLRRGRASANSRWGNQLTVLLGDWLYTRSMELALEVDDLDIMRVLSRATIEMIEGEVLGLSLKGRTDITVEQYLEIARRKTAELFSAACAIPALFAPEYAGFRATLSEYGRNLGLCFQIVDDLLDLTGDQDHLGKPVFSDLREGKLTLPLILALPKFSPEQRQAVAEVAREGAFSGLEPQELQQWLSETGAFSQAREVALSFGEKAAALASSLPAGFERDALVAAPWFVLERDH</sequence>
<accession>A0A062XXI1</accession>
<keyword evidence="8" id="KW-1185">Reference proteome</keyword>
<dbReference type="EMBL" id="JMFG01000025">
    <property type="protein sequence ID" value="KDA53215.1"/>
    <property type="molecule type" value="Genomic_DNA"/>
</dbReference>
<dbReference type="Pfam" id="PF00348">
    <property type="entry name" value="polyprenyl_synt"/>
    <property type="match status" value="1"/>
</dbReference>
<dbReference type="InterPro" id="IPR008949">
    <property type="entry name" value="Isoprenoid_synthase_dom_sf"/>
</dbReference>
<comment type="cofactor">
    <cofactor evidence="1">
        <name>Mg(2+)</name>
        <dbReference type="ChEBI" id="CHEBI:18420"/>
    </cofactor>
</comment>
<dbReference type="AlphaFoldDB" id="A0A062XXI1"/>
<keyword evidence="3 6" id="KW-0808">Transferase</keyword>
<proteinExistence type="inferred from homology"/>
<dbReference type="Gene3D" id="1.10.600.10">
    <property type="entry name" value="Farnesyl Diphosphate Synthase"/>
    <property type="match status" value="1"/>
</dbReference>
<evidence type="ECO:0000256" key="5">
    <source>
        <dbReference type="ARBA" id="ARBA00022842"/>
    </source>
</evidence>
<dbReference type="GO" id="GO:0008299">
    <property type="term" value="P:isoprenoid biosynthetic process"/>
    <property type="evidence" value="ECO:0007669"/>
    <property type="project" value="InterPro"/>
</dbReference>
<dbReference type="InterPro" id="IPR000092">
    <property type="entry name" value="Polyprenyl_synt"/>
</dbReference>
<dbReference type="InterPro" id="IPR033749">
    <property type="entry name" value="Polyprenyl_synt_CS"/>
</dbReference>
<reference evidence="7 8" key="1">
    <citation type="submission" date="2014-04" db="EMBL/GenBank/DDBJ databases">
        <title>The Genome Sequence of Thermoanaerobaculum aquaticum MP-01, The First Cultivated Group 23 Acidobacterium.</title>
        <authorList>
            <person name="Stamps B.W."/>
            <person name="Losey N.A."/>
            <person name="Lawson P.A."/>
            <person name="Stevenson B.S."/>
        </authorList>
    </citation>
    <scope>NUCLEOTIDE SEQUENCE [LARGE SCALE GENOMIC DNA]</scope>
    <source>
        <strain evidence="7 8">MP-01</strain>
    </source>
</reference>
<protein>
    <recommendedName>
        <fullName evidence="9">Polyprenyl synthetase family protein</fullName>
    </recommendedName>
</protein>
<dbReference type="Proteomes" id="UP000027284">
    <property type="component" value="Unassembled WGS sequence"/>
</dbReference>